<evidence type="ECO:0000256" key="9">
    <source>
        <dbReference type="ARBA" id="ARBA00035611"/>
    </source>
</evidence>
<evidence type="ECO:0000313" key="12">
    <source>
        <dbReference type="EMBL" id="MBA9087888.1"/>
    </source>
</evidence>
<dbReference type="Proteomes" id="UP000567067">
    <property type="component" value="Unassembled WGS sequence"/>
</dbReference>
<keyword evidence="4" id="KW-0997">Cell inner membrane</keyword>
<feature type="transmembrane region" description="Helical" evidence="11">
    <location>
        <begin position="214"/>
        <end position="232"/>
    </location>
</feature>
<feature type="transmembrane region" description="Helical" evidence="11">
    <location>
        <begin position="127"/>
        <end position="145"/>
    </location>
</feature>
<keyword evidence="8 11" id="KW-0472">Membrane</keyword>
<dbReference type="EMBL" id="JACJIP010000037">
    <property type="protein sequence ID" value="MBA9087888.1"/>
    <property type="molecule type" value="Genomic_DNA"/>
</dbReference>
<dbReference type="PANTHER" id="PTHR32196">
    <property type="entry name" value="ABC TRANSPORTER PERMEASE PROTEIN YPHD-RELATED-RELATED"/>
    <property type="match status" value="1"/>
</dbReference>
<evidence type="ECO:0000256" key="11">
    <source>
        <dbReference type="SAM" id="Phobius"/>
    </source>
</evidence>
<comment type="caution">
    <text evidence="12">The sequence shown here is derived from an EMBL/GenBank/DDBJ whole genome shotgun (WGS) entry which is preliminary data.</text>
</comment>
<evidence type="ECO:0000256" key="10">
    <source>
        <dbReference type="ARBA" id="ARBA00035686"/>
    </source>
</evidence>
<evidence type="ECO:0000256" key="3">
    <source>
        <dbReference type="ARBA" id="ARBA00022475"/>
    </source>
</evidence>
<evidence type="ECO:0000313" key="13">
    <source>
        <dbReference type="Proteomes" id="UP000567067"/>
    </source>
</evidence>
<dbReference type="CDD" id="cd06579">
    <property type="entry name" value="TM_PBP1_transp_AraH_like"/>
    <property type="match status" value="1"/>
</dbReference>
<keyword evidence="7 11" id="KW-1133">Transmembrane helix</keyword>
<evidence type="ECO:0000256" key="7">
    <source>
        <dbReference type="ARBA" id="ARBA00022989"/>
    </source>
</evidence>
<feature type="transmembrane region" description="Helical" evidence="11">
    <location>
        <begin position="75"/>
        <end position="93"/>
    </location>
</feature>
<reference evidence="12 13" key="1">
    <citation type="submission" date="2020-08" db="EMBL/GenBank/DDBJ databases">
        <title>Genomic Encyclopedia of Type Strains, Phase III (KMG-III): the genomes of soil and plant-associated and newly described type strains.</title>
        <authorList>
            <person name="Whitman W."/>
        </authorList>
    </citation>
    <scope>NUCLEOTIDE SEQUENCE [LARGE SCALE GENOMIC DNA]</scope>
    <source>
        <strain evidence="12 13">CECT 8693</strain>
    </source>
</reference>
<comment type="subcellular location">
    <subcellularLocation>
        <location evidence="1">Cell membrane</location>
        <topology evidence="1">Multi-pass membrane protein</topology>
    </subcellularLocation>
</comment>
<feature type="transmembrane region" description="Helical" evidence="11">
    <location>
        <begin position="51"/>
        <end position="68"/>
    </location>
</feature>
<keyword evidence="13" id="KW-1185">Reference proteome</keyword>
<dbReference type="PANTHER" id="PTHR32196:SF32">
    <property type="entry name" value="XYLOSE TRANSPORT SYSTEM PERMEASE PROTEIN XYLH"/>
    <property type="match status" value="1"/>
</dbReference>
<evidence type="ECO:0000256" key="6">
    <source>
        <dbReference type="ARBA" id="ARBA00022692"/>
    </source>
</evidence>
<dbReference type="SUPFAM" id="SSF81345">
    <property type="entry name" value="ABC transporter involved in vitamin B12 uptake, BtuC"/>
    <property type="match status" value="1"/>
</dbReference>
<feature type="transmembrane region" description="Helical" evidence="11">
    <location>
        <begin position="285"/>
        <end position="306"/>
    </location>
</feature>
<evidence type="ECO:0000256" key="8">
    <source>
        <dbReference type="ARBA" id="ARBA00023136"/>
    </source>
</evidence>
<feature type="transmembrane region" description="Helical" evidence="11">
    <location>
        <begin position="238"/>
        <end position="255"/>
    </location>
</feature>
<evidence type="ECO:0000256" key="5">
    <source>
        <dbReference type="ARBA" id="ARBA00022597"/>
    </source>
</evidence>
<keyword evidence="3" id="KW-1003">Cell membrane</keyword>
<comment type="function">
    <text evidence="9">Part of the binding-protein-dependent transport system for D-xylose. Probably responsible for the translocation of the substrate across the membrane.</text>
</comment>
<keyword evidence="6 11" id="KW-0812">Transmembrane</keyword>
<dbReference type="InterPro" id="IPR001851">
    <property type="entry name" value="ABC_transp_permease"/>
</dbReference>
<dbReference type="Pfam" id="PF02653">
    <property type="entry name" value="BPD_transp_2"/>
    <property type="match status" value="2"/>
</dbReference>
<feature type="transmembrane region" description="Helical" evidence="11">
    <location>
        <begin position="369"/>
        <end position="386"/>
    </location>
</feature>
<keyword evidence="2" id="KW-0813">Transport</keyword>
<organism evidence="12 13">
    <name type="scientific">Fontibacillus solani</name>
    <dbReference type="NCBI Taxonomy" id="1572857"/>
    <lineage>
        <taxon>Bacteria</taxon>
        <taxon>Bacillati</taxon>
        <taxon>Bacillota</taxon>
        <taxon>Bacilli</taxon>
        <taxon>Bacillales</taxon>
        <taxon>Paenibacillaceae</taxon>
        <taxon>Fontibacillus</taxon>
    </lineage>
</organism>
<evidence type="ECO:0000256" key="4">
    <source>
        <dbReference type="ARBA" id="ARBA00022519"/>
    </source>
</evidence>
<sequence length="393" mass="41899">MKLLKEAKSLISVNIRDYGMYIALFIIMLTFSIMTDGLFMSSRNISNLIDATGYIAVLAVGMTLVIVIRHIDLSVGFAAGFLGAIAAILLTQAGVPVYITIPVILVLGTIVGLFNGFLVAQMGIPSFVASLAAMLIFRGALLRVTEKTGTIIVKDEHFNAIGNGFIPAIAKIGELNLLSMIIGVVIIALFIYFEISKRRNKLKYNFEVISSGMFALKVTFISAIIAYITWILAGYNGFSWTVVIVMIVVVIYHFLTTSTVIGRHIYAVGSNPEAAHLSGISVKKITYIVFCSMGMLSALSGILFTSRLQSATTTAGTLFELDAIAAAYVGGVSAAGGVGKITGSIIGAIVMASLSSGMNLLGVGISYQYMIRGGVLALAVIFDVMTRRQRARA</sequence>
<proteinExistence type="predicted"/>
<dbReference type="GO" id="GO:0005886">
    <property type="term" value="C:plasma membrane"/>
    <property type="evidence" value="ECO:0007669"/>
    <property type="project" value="UniProtKB-SubCell"/>
</dbReference>
<dbReference type="GO" id="GO:0022857">
    <property type="term" value="F:transmembrane transporter activity"/>
    <property type="evidence" value="ECO:0007669"/>
    <property type="project" value="InterPro"/>
</dbReference>
<feature type="transmembrane region" description="Helical" evidence="11">
    <location>
        <begin position="99"/>
        <end position="120"/>
    </location>
</feature>
<name>A0A7W3XTR0_9BACL</name>
<feature type="transmembrane region" description="Helical" evidence="11">
    <location>
        <begin position="175"/>
        <end position="193"/>
    </location>
</feature>
<evidence type="ECO:0000256" key="1">
    <source>
        <dbReference type="ARBA" id="ARBA00004651"/>
    </source>
</evidence>
<dbReference type="AlphaFoldDB" id="A0A7W3XTR0"/>
<keyword evidence="5 12" id="KW-0762">Sugar transport</keyword>
<accession>A0A7W3XTR0</accession>
<evidence type="ECO:0000256" key="2">
    <source>
        <dbReference type="ARBA" id="ARBA00022448"/>
    </source>
</evidence>
<dbReference type="InterPro" id="IPR037294">
    <property type="entry name" value="ABC_BtuC-like"/>
</dbReference>
<gene>
    <name evidence="12" type="ORF">FHR92_004381</name>
</gene>
<protein>
    <recommendedName>
        <fullName evidence="10">Xylose transport system permease protein XylH</fullName>
    </recommendedName>
</protein>
<feature type="transmembrane region" description="Helical" evidence="11">
    <location>
        <begin position="21"/>
        <end position="39"/>
    </location>
</feature>